<keyword evidence="2" id="KW-0732">Signal</keyword>
<feature type="region of interest" description="Disordered" evidence="1">
    <location>
        <begin position="50"/>
        <end position="73"/>
    </location>
</feature>
<protein>
    <submittedName>
        <fullName evidence="3">ATP/GTP-binding protein</fullName>
    </submittedName>
</protein>
<dbReference type="EMBL" id="BAABKM010000002">
    <property type="protein sequence ID" value="GAA4699806.1"/>
    <property type="molecule type" value="Genomic_DNA"/>
</dbReference>
<organism evidence="3 4">
    <name type="scientific">Nocardioides conyzicola</name>
    <dbReference type="NCBI Taxonomy" id="1651781"/>
    <lineage>
        <taxon>Bacteria</taxon>
        <taxon>Bacillati</taxon>
        <taxon>Actinomycetota</taxon>
        <taxon>Actinomycetes</taxon>
        <taxon>Propionibacteriales</taxon>
        <taxon>Nocardioidaceae</taxon>
        <taxon>Nocardioides</taxon>
    </lineage>
</organism>
<evidence type="ECO:0000313" key="3">
    <source>
        <dbReference type="EMBL" id="GAA4699806.1"/>
    </source>
</evidence>
<evidence type="ECO:0000256" key="1">
    <source>
        <dbReference type="SAM" id="MobiDB-lite"/>
    </source>
</evidence>
<evidence type="ECO:0000313" key="4">
    <source>
        <dbReference type="Proteomes" id="UP001499974"/>
    </source>
</evidence>
<dbReference type="RefSeq" id="WP_345520647.1">
    <property type="nucleotide sequence ID" value="NZ_BAABKM010000002.1"/>
</dbReference>
<proteinExistence type="predicted"/>
<reference evidence="4" key="1">
    <citation type="journal article" date="2019" name="Int. J. Syst. Evol. Microbiol.">
        <title>The Global Catalogue of Microorganisms (GCM) 10K type strain sequencing project: providing services to taxonomists for standard genome sequencing and annotation.</title>
        <authorList>
            <consortium name="The Broad Institute Genomics Platform"/>
            <consortium name="The Broad Institute Genome Sequencing Center for Infectious Disease"/>
            <person name="Wu L."/>
            <person name="Ma J."/>
        </authorList>
    </citation>
    <scope>NUCLEOTIDE SEQUENCE [LARGE SCALE GENOMIC DNA]</scope>
    <source>
        <strain evidence="4">JCM 18531</strain>
    </source>
</reference>
<sequence>MQGLLTRGVVVAAFAFTALPLGTASADTVCQQTNPATGVCLVWVEVPADPEPTAGPTDDGPKDSGSGASCYWDPSKQGLAGPPAGPVPCTSEYGYWSNAYNCYLKALTPPLPAGDPAWQGHEPGDGAVYLCFQPQTGLAIQVWAQDPPAGSGVGPTPREVAQLAVDQMQLSAIDIGIVPEPRPGSVGLVGMPVWMWAKATNEHTIGPATATASAGGITITATAKLLHVTWSMGDGADVICNTVGTPYKPSYGRKDSPDCGHIYKTSSAHQADDAYTVTATSSWVITWSGAGQTGTIRLDGLARSTQIRIGEAQVLVN</sequence>
<gene>
    <name evidence="3" type="ORF">GCM10023349_15280</name>
</gene>
<comment type="caution">
    <text evidence="3">The sequence shown here is derived from an EMBL/GenBank/DDBJ whole genome shotgun (WGS) entry which is preliminary data.</text>
</comment>
<keyword evidence="4" id="KW-1185">Reference proteome</keyword>
<accession>A0ABP8X2Y0</accession>
<name>A0ABP8X2Y0_9ACTN</name>
<evidence type="ECO:0000256" key="2">
    <source>
        <dbReference type="SAM" id="SignalP"/>
    </source>
</evidence>
<feature type="signal peptide" evidence="2">
    <location>
        <begin position="1"/>
        <end position="26"/>
    </location>
</feature>
<dbReference type="Proteomes" id="UP001499974">
    <property type="component" value="Unassembled WGS sequence"/>
</dbReference>
<feature type="chain" id="PRO_5047439389" evidence="2">
    <location>
        <begin position="27"/>
        <end position="317"/>
    </location>
</feature>